<evidence type="ECO:0000313" key="2">
    <source>
        <dbReference type="Proteomes" id="UP000600918"/>
    </source>
</evidence>
<evidence type="ECO:0000313" key="1">
    <source>
        <dbReference type="EMBL" id="KAF7404465.1"/>
    </source>
</evidence>
<comment type="caution">
    <text evidence="1">The sequence shown here is derived from an EMBL/GenBank/DDBJ whole genome shotgun (WGS) entry which is preliminary data.</text>
</comment>
<reference evidence="1" key="1">
    <citation type="journal article" date="2020" name="G3 (Bethesda)">
        <title>High-Quality Assemblies for Three Invasive Social Wasps from the &lt;i&gt;Vespula&lt;/i&gt; Genus.</title>
        <authorList>
            <person name="Harrop T.W.R."/>
            <person name="Guhlin J."/>
            <person name="McLaughlin G.M."/>
            <person name="Permina E."/>
            <person name="Stockwell P."/>
            <person name="Gilligan J."/>
            <person name="Le Lec M.F."/>
            <person name="Gruber M.A.M."/>
            <person name="Quinn O."/>
            <person name="Lovegrove M."/>
            <person name="Duncan E.J."/>
            <person name="Remnant E.J."/>
            <person name="Van Eeckhoven J."/>
            <person name="Graham B."/>
            <person name="Knapp R.A."/>
            <person name="Langford K.W."/>
            <person name="Kronenberg Z."/>
            <person name="Press M.O."/>
            <person name="Eacker S.M."/>
            <person name="Wilson-Rankin E.E."/>
            <person name="Purcell J."/>
            <person name="Lester P.J."/>
            <person name="Dearden P.K."/>
        </authorList>
    </citation>
    <scope>NUCLEOTIDE SEQUENCE</scope>
    <source>
        <strain evidence="1">Volc-1</strain>
    </source>
</reference>
<dbReference type="EMBL" id="JACSDY010000016">
    <property type="protein sequence ID" value="KAF7404465.1"/>
    <property type="molecule type" value="Genomic_DNA"/>
</dbReference>
<proteinExistence type="predicted"/>
<keyword evidence="2" id="KW-1185">Reference proteome</keyword>
<dbReference type="AlphaFoldDB" id="A0A834ND04"/>
<protein>
    <submittedName>
        <fullName evidence="1">Uncharacterized protein</fullName>
    </submittedName>
</protein>
<name>A0A834ND04_VESPE</name>
<organism evidence="1 2">
    <name type="scientific">Vespula pensylvanica</name>
    <name type="common">Western yellow jacket</name>
    <name type="synonym">Wasp</name>
    <dbReference type="NCBI Taxonomy" id="30213"/>
    <lineage>
        <taxon>Eukaryota</taxon>
        <taxon>Metazoa</taxon>
        <taxon>Ecdysozoa</taxon>
        <taxon>Arthropoda</taxon>
        <taxon>Hexapoda</taxon>
        <taxon>Insecta</taxon>
        <taxon>Pterygota</taxon>
        <taxon>Neoptera</taxon>
        <taxon>Endopterygota</taxon>
        <taxon>Hymenoptera</taxon>
        <taxon>Apocrita</taxon>
        <taxon>Aculeata</taxon>
        <taxon>Vespoidea</taxon>
        <taxon>Vespidae</taxon>
        <taxon>Vespinae</taxon>
        <taxon>Vespula</taxon>
    </lineage>
</organism>
<dbReference type="Proteomes" id="UP000600918">
    <property type="component" value="Unassembled WGS sequence"/>
</dbReference>
<accession>A0A834ND04</accession>
<gene>
    <name evidence="1" type="ORF">H0235_015159</name>
</gene>
<sequence length="211" mass="24844">MNSLNNKENKDSYTLQEEHLLNLFTENEVMTILANLKIGNNLDQKTEQMLIEDILNIDVSLKMTFKMFDHVHLLADGRCMYDEAAKNTIDYYANLDLHCRKYHNPADYIIGIFSNERGNFSDRLKLSSYRLSLTSEAFSRTEKSKTVVDSSKNITEGLSNSSNRKQCWYPPFIRRRVLDPHQIPHKYLHRLYVDQHLFRLLIQIVVHFQIC</sequence>